<feature type="chain" id="PRO_5022861168" evidence="3">
    <location>
        <begin position="25"/>
        <end position="328"/>
    </location>
</feature>
<dbReference type="GO" id="GO:0043190">
    <property type="term" value="C:ATP-binding cassette (ABC) transporter complex"/>
    <property type="evidence" value="ECO:0007669"/>
    <property type="project" value="InterPro"/>
</dbReference>
<dbReference type="Pfam" id="PF12974">
    <property type="entry name" value="Phosphonate-bd"/>
    <property type="match status" value="1"/>
</dbReference>
<keyword evidence="2 3" id="KW-0732">Signal</keyword>
<dbReference type="GO" id="GO:0015716">
    <property type="term" value="P:organic phosphonate transport"/>
    <property type="evidence" value="ECO:0007669"/>
    <property type="project" value="InterPro"/>
</dbReference>
<dbReference type="GO" id="GO:0055085">
    <property type="term" value="P:transmembrane transport"/>
    <property type="evidence" value="ECO:0007669"/>
    <property type="project" value="InterPro"/>
</dbReference>
<dbReference type="RefSeq" id="WP_150697978.1">
    <property type="nucleotide sequence ID" value="NZ_CABPRZ010000012.1"/>
</dbReference>
<dbReference type="Proteomes" id="UP000414233">
    <property type="component" value="Unassembled WGS sequence"/>
</dbReference>
<dbReference type="InterPro" id="IPR017797">
    <property type="entry name" value="Phosphnate-bd"/>
</dbReference>
<feature type="signal peptide" evidence="3">
    <location>
        <begin position="1"/>
        <end position="24"/>
    </location>
</feature>
<evidence type="ECO:0000313" key="5">
    <source>
        <dbReference type="Proteomes" id="UP000414233"/>
    </source>
</evidence>
<dbReference type="InterPro" id="IPR005770">
    <property type="entry name" value="PhnD"/>
</dbReference>
<dbReference type="PANTHER" id="PTHR35841:SF1">
    <property type="entry name" value="PHOSPHONATES-BINDING PERIPLASMIC PROTEIN"/>
    <property type="match status" value="1"/>
</dbReference>
<accession>A0A5E4WHI3</accession>
<dbReference type="NCBIfam" id="TIGR03431">
    <property type="entry name" value="PhnD"/>
    <property type="match status" value="1"/>
</dbReference>
<name>A0A5E4WHI3_9BURK</name>
<dbReference type="NCBIfam" id="TIGR01098">
    <property type="entry name" value="3A0109s03R"/>
    <property type="match status" value="1"/>
</dbReference>
<protein>
    <submittedName>
        <fullName evidence="4">Alkylphosphonate ABC transporter substrate-binding protein</fullName>
    </submittedName>
</protein>
<dbReference type="AlphaFoldDB" id="A0A5E4WHI3"/>
<dbReference type="EMBL" id="CABPRZ010000012">
    <property type="protein sequence ID" value="VVE22495.1"/>
    <property type="molecule type" value="Genomic_DNA"/>
</dbReference>
<sequence>MQRRQFLSSAIAAATLVCAAGTHAETRVINFGVISTESSAGLRDAWTPLFDDLAKRTGYTVKGFFATDYAGIIEAMRFNKIQMAWYGNKSAMEAVDRANGEVFAQVLKEDGTAGYYSLLITRKDSPLKTLDDVFKNGKNLNFGYGDPNSTSGYLVPGYYVFAKNNIDPQKLFKSVRPSNHETNLMAVLNGQVDVATNNTESWDRFELRFPGKLNDNIRVLWKSPLIAGDPLVWRRDLPPEVKAKIKDFMLSYGKTDREKVILKHLTYSGFKASDDSQLIPIRQLELFKERQKVANDTHMSDTARAARLKEIDTKLDALGGGSTTAAAQ</sequence>
<evidence type="ECO:0000256" key="2">
    <source>
        <dbReference type="ARBA" id="ARBA00022729"/>
    </source>
</evidence>
<gene>
    <name evidence="4" type="ORF">PTE30175_03133</name>
</gene>
<dbReference type="SUPFAM" id="SSF53850">
    <property type="entry name" value="Periplasmic binding protein-like II"/>
    <property type="match status" value="1"/>
</dbReference>
<evidence type="ECO:0000256" key="1">
    <source>
        <dbReference type="ARBA" id="ARBA00007162"/>
    </source>
</evidence>
<proteinExistence type="inferred from homology"/>
<evidence type="ECO:0000313" key="4">
    <source>
        <dbReference type="EMBL" id="VVE22495.1"/>
    </source>
</evidence>
<keyword evidence="5" id="KW-1185">Reference proteome</keyword>
<organism evidence="4 5">
    <name type="scientific">Pandoraea terrae</name>
    <dbReference type="NCBI Taxonomy" id="1537710"/>
    <lineage>
        <taxon>Bacteria</taxon>
        <taxon>Pseudomonadati</taxon>
        <taxon>Pseudomonadota</taxon>
        <taxon>Betaproteobacteria</taxon>
        <taxon>Burkholderiales</taxon>
        <taxon>Burkholderiaceae</taxon>
        <taxon>Pandoraea</taxon>
    </lineage>
</organism>
<dbReference type="PANTHER" id="PTHR35841">
    <property type="entry name" value="PHOSPHONATES-BINDING PERIPLASMIC PROTEIN"/>
    <property type="match status" value="1"/>
</dbReference>
<dbReference type="Gene3D" id="1.20.58.90">
    <property type="match status" value="1"/>
</dbReference>
<dbReference type="OrthoDB" id="5318791at2"/>
<dbReference type="Gene3D" id="3.40.190.10">
    <property type="entry name" value="Periplasmic binding protein-like II"/>
    <property type="match status" value="2"/>
</dbReference>
<comment type="similarity">
    <text evidence="1">Belongs to the phosphate/phosphite/phosphonate binding protein family.</text>
</comment>
<evidence type="ECO:0000256" key="3">
    <source>
        <dbReference type="SAM" id="SignalP"/>
    </source>
</evidence>
<reference evidence="4 5" key="1">
    <citation type="submission" date="2019-08" db="EMBL/GenBank/DDBJ databases">
        <authorList>
            <person name="Peeters C."/>
        </authorList>
    </citation>
    <scope>NUCLEOTIDE SEQUENCE [LARGE SCALE GENOMIC DNA]</scope>
    <source>
        <strain evidence="4 5">LMG 30175</strain>
    </source>
</reference>